<feature type="domain" description="Helicase ATP-binding" evidence="3">
    <location>
        <begin position="488"/>
        <end position="638"/>
    </location>
</feature>
<dbReference type="EMBL" id="UOFM01000113">
    <property type="protein sequence ID" value="VAW74876.1"/>
    <property type="molecule type" value="Genomic_DNA"/>
</dbReference>
<dbReference type="GO" id="GO:0016787">
    <property type="term" value="F:hydrolase activity"/>
    <property type="evidence" value="ECO:0007669"/>
    <property type="project" value="InterPro"/>
</dbReference>
<dbReference type="GO" id="GO:0005524">
    <property type="term" value="F:ATP binding"/>
    <property type="evidence" value="ECO:0007669"/>
    <property type="project" value="InterPro"/>
</dbReference>
<dbReference type="InterPro" id="IPR006935">
    <property type="entry name" value="Helicase/UvrB_N"/>
</dbReference>
<dbReference type="InterPro" id="IPR054347">
    <property type="entry name" value="TOTE_primase"/>
</dbReference>
<dbReference type="SMART" id="SM00487">
    <property type="entry name" value="DEXDc"/>
    <property type="match status" value="1"/>
</dbReference>
<feature type="region of interest" description="Disordered" evidence="2">
    <location>
        <begin position="46"/>
        <end position="71"/>
    </location>
</feature>
<dbReference type="InterPro" id="IPR027417">
    <property type="entry name" value="P-loop_NTPase"/>
</dbReference>
<dbReference type="Pfam" id="PF22548">
    <property type="entry name" value="AEP-TOTE"/>
    <property type="match status" value="1"/>
</dbReference>
<dbReference type="InterPro" id="IPR014001">
    <property type="entry name" value="Helicase_ATP-bd"/>
</dbReference>
<sequence>MKTSDREITLQKISEVERQITHLRKQQEEAESTLISLRKNLVSSDDKTLHKAEHPANAPVPTAATPGNCSMHSPTSCMAQASLSPGSRSHLLPAVVTPEDKVALFLRLFQGRNDVYPKLWQNQKTGKKGYSPACSNEWIRGVCKKPRVKCGECPRQAFLPVTSEVILDHLQGRHVIGVYPMFKDETCRFFAADFDKDAWQEDVMAFTETCRHTGVPYAIERSRSGNGAHVWFFFSHPVPAATARKMGSYLITETMSRRHQLSMASYDRLFPNQDTLPKGGFGNLIALPLQYHPRQYNNTLFLDAELEPFPDQWGFLASLVPIQTEMVDKIAMDATTRGQVTGLQIAIAEEDVDASPWLKSPSRKSKHLPITDPVPHQIRSILSQRLYVEKAGLPSPLINQIQRLAAFQNPEFYKKQNLRLSTALTPRIISCAEDHEKHISLPRGCLDDVQTLLQENKSHLAVEDLRNLGDPVDSGFSGELTDAQQQAVKAVLDYDNGVIVAPPGFGKTVLGTYLIAERKCSTLILVHRQPLLEQWRSQIGIFLDRDAKSIGQLGGGKRKLTGQVDVAMIQSLSRKDSVDDIVAKYGQVIIDECHHLPAISFERILSEIKARYVVGLTATPQRRDGHQPIIHMQIGPIRFRVDPRSQSAQRPFEHRLIVRETDFEPPEQASKPTIQELYGLLVTDEKRNEQIINDVLLAMEEGRSPILLTERKNHLEHLHQRLKGFVRHIVVLKGGRSTKERLKVQEQLASIPIEEERLLLATGRYIGEGFDDARLDTLFLTLPVSWKGTLVQYAGRLHRLHPGKREVRIVDYVDNKVPMLARMFEKRRVGYRAMGYQED</sequence>
<dbReference type="InterPro" id="IPR050742">
    <property type="entry name" value="Helicase_Restrict-Modif_Enz"/>
</dbReference>
<proteinExistence type="predicted"/>
<evidence type="ECO:0000259" key="3">
    <source>
        <dbReference type="PROSITE" id="PS51192"/>
    </source>
</evidence>
<name>A0A3B0Z2E7_9ZZZZ</name>
<reference evidence="4" key="1">
    <citation type="submission" date="2018-06" db="EMBL/GenBank/DDBJ databases">
        <authorList>
            <person name="Zhirakovskaya E."/>
        </authorList>
    </citation>
    <scope>NUCLEOTIDE SEQUENCE</scope>
</reference>
<dbReference type="GO" id="GO:0005829">
    <property type="term" value="C:cytosol"/>
    <property type="evidence" value="ECO:0007669"/>
    <property type="project" value="TreeGrafter"/>
</dbReference>
<protein>
    <recommendedName>
        <fullName evidence="3">Helicase ATP-binding domain-containing protein</fullName>
    </recommendedName>
</protein>
<dbReference type="PROSITE" id="PS51192">
    <property type="entry name" value="HELICASE_ATP_BIND_1"/>
    <property type="match status" value="1"/>
</dbReference>
<dbReference type="GO" id="GO:0003677">
    <property type="term" value="F:DNA binding"/>
    <property type="evidence" value="ECO:0007669"/>
    <property type="project" value="InterPro"/>
</dbReference>
<gene>
    <name evidence="4" type="ORF">MNBD_GAMMA14-2421</name>
</gene>
<dbReference type="Pfam" id="PF04851">
    <property type="entry name" value="ResIII"/>
    <property type="match status" value="1"/>
</dbReference>
<evidence type="ECO:0000313" key="4">
    <source>
        <dbReference type="EMBL" id="VAW74876.1"/>
    </source>
</evidence>
<dbReference type="AlphaFoldDB" id="A0A3B0Z2E7"/>
<feature type="coiled-coil region" evidence="1">
    <location>
        <begin position="6"/>
        <end position="40"/>
    </location>
</feature>
<feature type="compositionally biased region" description="Low complexity" evidence="2">
    <location>
        <begin position="55"/>
        <end position="66"/>
    </location>
</feature>
<dbReference type="SUPFAM" id="SSF52540">
    <property type="entry name" value="P-loop containing nucleoside triphosphate hydrolases"/>
    <property type="match status" value="2"/>
</dbReference>
<organism evidence="4">
    <name type="scientific">hydrothermal vent metagenome</name>
    <dbReference type="NCBI Taxonomy" id="652676"/>
    <lineage>
        <taxon>unclassified sequences</taxon>
        <taxon>metagenomes</taxon>
        <taxon>ecological metagenomes</taxon>
    </lineage>
</organism>
<accession>A0A3B0Z2E7</accession>
<dbReference type="Gene3D" id="3.40.50.300">
    <property type="entry name" value="P-loop containing nucleotide triphosphate hydrolases"/>
    <property type="match status" value="2"/>
</dbReference>
<dbReference type="CDD" id="cd18785">
    <property type="entry name" value="SF2_C"/>
    <property type="match status" value="1"/>
</dbReference>
<evidence type="ECO:0000256" key="1">
    <source>
        <dbReference type="SAM" id="Coils"/>
    </source>
</evidence>
<dbReference type="PANTHER" id="PTHR47396">
    <property type="entry name" value="TYPE I RESTRICTION ENZYME ECOKI R PROTEIN"/>
    <property type="match status" value="1"/>
</dbReference>
<dbReference type="PANTHER" id="PTHR47396:SF1">
    <property type="entry name" value="ATP-DEPENDENT HELICASE IRC3-RELATED"/>
    <property type="match status" value="1"/>
</dbReference>
<evidence type="ECO:0000256" key="2">
    <source>
        <dbReference type="SAM" id="MobiDB-lite"/>
    </source>
</evidence>
<dbReference type="CDD" id="cd17926">
    <property type="entry name" value="DEXHc_RE"/>
    <property type="match status" value="1"/>
</dbReference>
<keyword evidence="1" id="KW-0175">Coiled coil</keyword>